<accession>A0A0F9LC10</accession>
<protein>
    <submittedName>
        <fullName evidence="1">Uncharacterized protein</fullName>
    </submittedName>
</protein>
<comment type="caution">
    <text evidence="1">The sequence shown here is derived from an EMBL/GenBank/DDBJ whole genome shotgun (WGS) entry which is preliminary data.</text>
</comment>
<reference evidence="1" key="1">
    <citation type="journal article" date="2015" name="Nature">
        <title>Complex archaea that bridge the gap between prokaryotes and eukaryotes.</title>
        <authorList>
            <person name="Spang A."/>
            <person name="Saw J.H."/>
            <person name="Jorgensen S.L."/>
            <person name="Zaremba-Niedzwiedzka K."/>
            <person name="Martijn J."/>
            <person name="Lind A.E."/>
            <person name="van Eijk R."/>
            <person name="Schleper C."/>
            <person name="Guy L."/>
            <person name="Ettema T.J."/>
        </authorList>
    </citation>
    <scope>NUCLEOTIDE SEQUENCE</scope>
</reference>
<sequence length="118" mass="13626">MPSKKKLKKRIEQLEESNQLSRDKYFALRAVYLEEMSGETRQVIAMGNGMKQVLVDGKWLMVRPTKIPFVYEDFIEASGEKVLTLAEKIKTAKYGDVICHVMVDEDRGCCTLEHERIN</sequence>
<evidence type="ECO:0000313" key="1">
    <source>
        <dbReference type="EMBL" id="KKM84806.1"/>
    </source>
</evidence>
<dbReference type="EMBL" id="LAZR01007510">
    <property type="protein sequence ID" value="KKM84806.1"/>
    <property type="molecule type" value="Genomic_DNA"/>
</dbReference>
<gene>
    <name evidence="1" type="ORF">LCGC14_1295470</name>
</gene>
<organism evidence="1">
    <name type="scientific">marine sediment metagenome</name>
    <dbReference type="NCBI Taxonomy" id="412755"/>
    <lineage>
        <taxon>unclassified sequences</taxon>
        <taxon>metagenomes</taxon>
        <taxon>ecological metagenomes</taxon>
    </lineage>
</organism>
<dbReference type="AlphaFoldDB" id="A0A0F9LC10"/>
<proteinExistence type="predicted"/>
<name>A0A0F9LC10_9ZZZZ</name>